<comment type="caution">
    <text evidence="3">The sequence shown here is derived from an EMBL/GenBank/DDBJ whole genome shotgun (WGS) entry which is preliminary data.</text>
</comment>
<dbReference type="InterPro" id="IPR050111">
    <property type="entry name" value="C-type_lectin/snaclec_domain"/>
</dbReference>
<evidence type="ECO:0000313" key="3">
    <source>
        <dbReference type="EMBL" id="MCI2229239.1"/>
    </source>
</evidence>
<evidence type="ECO:0000259" key="2">
    <source>
        <dbReference type="PROSITE" id="PS50041"/>
    </source>
</evidence>
<evidence type="ECO:0000256" key="1">
    <source>
        <dbReference type="SAM" id="Phobius"/>
    </source>
</evidence>
<dbReference type="AlphaFoldDB" id="A0A9X1VMH8"/>
<dbReference type="InterPro" id="IPR016187">
    <property type="entry name" value="CTDL_fold"/>
</dbReference>
<dbReference type="Gene3D" id="2.60.40.10">
    <property type="entry name" value="Immunoglobulins"/>
    <property type="match status" value="1"/>
</dbReference>
<organism evidence="3 4">
    <name type="scientific">Polaribacter marinus</name>
    <dbReference type="NCBI Taxonomy" id="2916838"/>
    <lineage>
        <taxon>Bacteria</taxon>
        <taxon>Pseudomonadati</taxon>
        <taxon>Bacteroidota</taxon>
        <taxon>Flavobacteriia</taxon>
        <taxon>Flavobacteriales</taxon>
        <taxon>Flavobacteriaceae</taxon>
    </lineage>
</organism>
<keyword evidence="4" id="KW-1185">Reference proteome</keyword>
<accession>A0A9X1VMH8</accession>
<name>A0A9X1VMH8_9FLAO</name>
<dbReference type="PANTHER" id="PTHR22803">
    <property type="entry name" value="MANNOSE, PHOSPHOLIPASE, LECTIN RECEPTOR RELATED"/>
    <property type="match status" value="1"/>
</dbReference>
<dbReference type="InterPro" id="IPR026341">
    <property type="entry name" value="T9SS_type_B"/>
</dbReference>
<dbReference type="RefSeq" id="WP_242178369.1">
    <property type="nucleotide sequence ID" value="NZ_JAKQYM010000005.1"/>
</dbReference>
<dbReference type="EMBL" id="JAKQYM010000005">
    <property type="protein sequence ID" value="MCI2229239.1"/>
    <property type="molecule type" value="Genomic_DNA"/>
</dbReference>
<keyword evidence="1" id="KW-0472">Membrane</keyword>
<dbReference type="SUPFAM" id="SSF56436">
    <property type="entry name" value="C-type lectin-like"/>
    <property type="match status" value="1"/>
</dbReference>
<feature type="transmembrane region" description="Helical" evidence="1">
    <location>
        <begin position="7"/>
        <end position="27"/>
    </location>
</feature>
<dbReference type="Proteomes" id="UP001139369">
    <property type="component" value="Unassembled WGS sequence"/>
</dbReference>
<proteinExistence type="predicted"/>
<dbReference type="InterPro" id="IPR001304">
    <property type="entry name" value="C-type_lectin-like"/>
</dbReference>
<dbReference type="InterPro" id="IPR016186">
    <property type="entry name" value="C-type_lectin-like/link_sf"/>
</dbReference>
<dbReference type="Pfam" id="PF19081">
    <property type="entry name" value="Ig_7"/>
    <property type="match status" value="2"/>
</dbReference>
<evidence type="ECO:0000313" key="4">
    <source>
        <dbReference type="Proteomes" id="UP001139369"/>
    </source>
</evidence>
<gene>
    <name evidence="3" type="ORF">MC378_08675</name>
</gene>
<dbReference type="InterPro" id="IPR044023">
    <property type="entry name" value="Ig_7"/>
</dbReference>
<dbReference type="NCBIfam" id="TIGR04131">
    <property type="entry name" value="Bac_Flav_CTERM"/>
    <property type="match status" value="1"/>
</dbReference>
<keyword evidence="1" id="KW-0812">Transmembrane</keyword>
<dbReference type="Gene3D" id="3.10.100.10">
    <property type="entry name" value="Mannose-Binding Protein A, subunit A"/>
    <property type="match status" value="1"/>
</dbReference>
<dbReference type="InterPro" id="IPR013783">
    <property type="entry name" value="Ig-like_fold"/>
</dbReference>
<dbReference type="CDD" id="cd03603">
    <property type="entry name" value="CLECT_VCBS"/>
    <property type="match status" value="1"/>
</dbReference>
<dbReference type="InterPro" id="IPR034007">
    <property type="entry name" value="CTLD_bac"/>
</dbReference>
<keyword evidence="1" id="KW-1133">Transmembrane helix</keyword>
<reference evidence="3" key="1">
    <citation type="submission" date="2022-02" db="EMBL/GenBank/DDBJ databases">
        <title>Polaribacter sp. MSW13, isolated from seawater.</title>
        <authorList>
            <person name="Kristyanto S."/>
            <person name="Jung J."/>
            <person name="Jeon C.O."/>
        </authorList>
    </citation>
    <scope>NUCLEOTIDE SEQUENCE</scope>
    <source>
        <strain evidence="3">MSW13</strain>
    </source>
</reference>
<sequence>MIKKDKYLSYQYIVFTFLLLMMSSFLYSQDNAPSITAEGRQAFCVESSIKIVTDFTITDIDDTGIGLFFIQISSGYQVNFDVLELTGSHPSIVSNWDVVEGKLTLIAAGSSTEILFSDLENAVKDVVFKTTATDVVPEKSFSLSIGDANYLPATDHFYEFVSIPNITWSAAKVAAENRMYYGRQGYLATLTSLEEAQFAGEQASGTGWIGGSDEETEGVWKWVTGPEIGTIFWNGKVNGSTPNYANWNDNEPNDFGGNEDYAHITDPSIGIRGAWNDLPNEGGTNLYEPRGYIVEYGVPGDPSLNIVASTSIYIPQINNITEATLCESGSATIEATANEGVLLWYDAPVNGTLVHSGSSFTTPIINTSTVYYVTVSVNACTTLQRTVVNVVVNQRPTITNITDDLICSGSAILRASASEGSIYWYDSISSITPLFVGNNFQTPNLNSTTTYYIEAVISNCTSSQRSTVTAVVDNTIPEFDVSQEVVVLCSDIGSVNLETENAGGNYTYIWEKDRTVITGNSSSINVNSAGVYTVKAISEAGCESLEKTIRVRNSESATITREDVVIDDSGNNSILVTNLNLGIGEYEFAIDDEFGTYKDNGFFDNLLPGIHTLYIRDKGGCDITELKFSILKYLKFFTPNNDGENDVWKIEGFDKDFYTISNVYIYNRYGNLVFILNNENESWDGNYQGKKLPSNSYWFKTILTDVNGLSIEKIGNFSLLRN</sequence>
<dbReference type="PROSITE" id="PS50041">
    <property type="entry name" value="C_TYPE_LECTIN_2"/>
    <property type="match status" value="1"/>
</dbReference>
<feature type="domain" description="C-type lectin" evidence="2">
    <location>
        <begin position="153"/>
        <end position="277"/>
    </location>
</feature>
<dbReference type="Pfam" id="PF13585">
    <property type="entry name" value="CHU_C"/>
    <property type="match status" value="1"/>
</dbReference>
<protein>
    <submittedName>
        <fullName evidence="3">T9SS type B sorting domain-containing protein</fullName>
    </submittedName>
</protein>